<name>A0A2T4YS71_9SPHN</name>
<comment type="caution">
    <text evidence="2">The sequence shown here is derived from an EMBL/GenBank/DDBJ whole genome shotgun (WGS) entry which is preliminary data.</text>
</comment>
<gene>
    <name evidence="2" type="ORF">C8J24_0006</name>
</gene>
<dbReference type="PANTHER" id="PTHR47562">
    <property type="match status" value="1"/>
</dbReference>
<feature type="domain" description="Dienelactone hydrolase" evidence="1">
    <location>
        <begin position="31"/>
        <end position="257"/>
    </location>
</feature>
<dbReference type="PANTHER" id="PTHR47562:SF2">
    <property type="entry name" value="CARBOXYMETHYLENEBUTENOLIDASE-RELATED"/>
    <property type="match status" value="1"/>
</dbReference>
<organism evidence="2 3">
    <name type="scientific">Sphingomonas aerolata</name>
    <dbReference type="NCBI Taxonomy" id="185951"/>
    <lineage>
        <taxon>Bacteria</taxon>
        <taxon>Pseudomonadati</taxon>
        <taxon>Pseudomonadota</taxon>
        <taxon>Alphaproteobacteria</taxon>
        <taxon>Sphingomonadales</taxon>
        <taxon>Sphingomonadaceae</taxon>
        <taxon>Sphingomonas</taxon>
    </lineage>
</organism>
<dbReference type="InterPro" id="IPR002925">
    <property type="entry name" value="Dienelactn_hydro"/>
</dbReference>
<accession>A0A2T4YS71</accession>
<dbReference type="SUPFAM" id="SSF53474">
    <property type="entry name" value="alpha/beta-Hydrolases"/>
    <property type="match status" value="1"/>
</dbReference>
<dbReference type="GO" id="GO:0016787">
    <property type="term" value="F:hydrolase activity"/>
    <property type="evidence" value="ECO:0007669"/>
    <property type="project" value="InterPro"/>
</dbReference>
<evidence type="ECO:0000313" key="2">
    <source>
        <dbReference type="EMBL" id="PTM46639.1"/>
    </source>
</evidence>
<reference evidence="2 3" key="1">
    <citation type="submission" date="2018-04" db="EMBL/GenBank/DDBJ databases">
        <title>Genomic Encyclopedia of Type Strains, Phase III (KMG-III): the genomes of soil and plant-associated and newly described type strains.</title>
        <authorList>
            <person name="Whitman W."/>
        </authorList>
    </citation>
    <scope>NUCLEOTIDE SEQUENCE [LARGE SCALE GENOMIC DNA]</scope>
    <source>
        <strain evidence="2 3">NW12</strain>
    </source>
</reference>
<dbReference type="Proteomes" id="UP000240996">
    <property type="component" value="Unassembled WGS sequence"/>
</dbReference>
<dbReference type="Pfam" id="PF01738">
    <property type="entry name" value="DLH"/>
    <property type="match status" value="1"/>
</dbReference>
<dbReference type="Gene3D" id="3.40.50.1820">
    <property type="entry name" value="alpha/beta hydrolase"/>
    <property type="match status" value="1"/>
</dbReference>
<proteinExistence type="predicted"/>
<protein>
    <submittedName>
        <fullName evidence="2">Carboxymethylenebutenolidase</fullName>
    </submittedName>
</protein>
<dbReference type="InterPro" id="IPR029058">
    <property type="entry name" value="AB_hydrolase_fold"/>
</dbReference>
<dbReference type="EMBL" id="PZZN01000001">
    <property type="protein sequence ID" value="PTM46639.1"/>
    <property type="molecule type" value="Genomic_DNA"/>
</dbReference>
<evidence type="ECO:0000259" key="1">
    <source>
        <dbReference type="Pfam" id="PF01738"/>
    </source>
</evidence>
<keyword evidence="3" id="KW-1185">Reference proteome</keyword>
<evidence type="ECO:0000313" key="3">
    <source>
        <dbReference type="Proteomes" id="UP000240996"/>
    </source>
</evidence>
<dbReference type="AlphaFoldDB" id="A0A2T4YS71"/>
<sequence>MIIRSDEFIDIPRIASGTPSDDAMPSPGGVMRTHLFRPAVEGRYPGVLLFSEIYQVTDPIRRLAAYVAGHGFCVAVPEVYHEYEQPGTVLRYDAAGTDRGNALKVTKPVPAFDEDAVAALDGLAAHPACTGRLATMGVCLGGHLAYRAALDPRVAAAACFYATDIHSGTLGAGKQDDSLARMEELKAETLFIWGRQDLHVPFAARETIRARLEAVGANYGWLEVNGQHAFLRDEGPRYDPALFAQTLNAVIALFNRTLAG</sequence>